<dbReference type="AlphaFoldDB" id="A0A7D3ZIT4"/>
<dbReference type="Proteomes" id="UP000501240">
    <property type="component" value="Chromosome"/>
</dbReference>
<evidence type="ECO:0000313" key="4">
    <source>
        <dbReference type="EMBL" id="QKG25157.1"/>
    </source>
</evidence>
<protein>
    <recommendedName>
        <fullName evidence="3">DUF4350 domain-containing protein</fullName>
    </recommendedName>
</protein>
<reference evidence="4 5" key="1">
    <citation type="submission" date="2020-05" db="EMBL/GenBank/DDBJ databases">
        <title>Actinomadura verrucosospora NRRL-B18236 (PFL_A860) Genome sequencing and assembly.</title>
        <authorList>
            <person name="Samborskyy M."/>
        </authorList>
    </citation>
    <scope>NUCLEOTIDE SEQUENCE [LARGE SCALE GENOMIC DNA]</scope>
    <source>
        <strain evidence="4 5">NRRL:B18236</strain>
    </source>
</reference>
<evidence type="ECO:0000259" key="3">
    <source>
        <dbReference type="Pfam" id="PF14258"/>
    </source>
</evidence>
<proteinExistence type="predicted"/>
<accession>A0A7D3ZIT4</accession>
<evidence type="ECO:0000313" key="5">
    <source>
        <dbReference type="Proteomes" id="UP000501240"/>
    </source>
</evidence>
<evidence type="ECO:0000256" key="2">
    <source>
        <dbReference type="SAM" id="Phobius"/>
    </source>
</evidence>
<dbReference type="InterPro" id="IPR025646">
    <property type="entry name" value="DUF4350"/>
</dbReference>
<feature type="transmembrane region" description="Helical" evidence="2">
    <location>
        <begin position="261"/>
        <end position="280"/>
    </location>
</feature>
<feature type="transmembrane region" description="Helical" evidence="2">
    <location>
        <begin position="29"/>
        <end position="49"/>
    </location>
</feature>
<keyword evidence="2" id="KW-0472">Membrane</keyword>
<dbReference type="EMBL" id="CP053892">
    <property type="protein sequence ID" value="QKG25157.1"/>
    <property type="molecule type" value="Genomic_DNA"/>
</dbReference>
<organism evidence="4 5">
    <name type="scientific">Actinomadura verrucosospora</name>
    <dbReference type="NCBI Taxonomy" id="46165"/>
    <lineage>
        <taxon>Bacteria</taxon>
        <taxon>Bacillati</taxon>
        <taxon>Actinomycetota</taxon>
        <taxon>Actinomycetes</taxon>
        <taxon>Streptosporangiales</taxon>
        <taxon>Thermomonosporaceae</taxon>
        <taxon>Actinomadura</taxon>
    </lineage>
</organism>
<sequence length="398" mass="41712">MVIQSPARAQEAGGEPSARQVAGRRWRSARGVVAALLAMAIIAVILAALRPSGSPERLDPTSPKKDGSRALAEILKQHGTPVTVARHAAQAVDQSGSGTVMVVTRSERLTEDDIDRLRGAQGELLLVQPTSPVLEALAPGVQMGSVSFANTAEPQCSLQAASLAGTVTLGESQTYETSGNAVGCYQVGRESRLAQVQDGPRTVTVLGSSTPLTNQHLTEEGNAALMMNLAGARGSVVWLAPDVPTRGAGAGQESLTDLLPFGVKLFFLELVIAVVLVALWRGRRLGPVVAEALPVAVRSAETVEGRARLYRASRARDRAADALRSGARERIVPLLGLPRTSAQDPAAAREIVAAVARRTALDEAYVGAALYGPEPVDDAGLIALTSVLDDLERQVRQS</sequence>
<name>A0A7D3ZIT4_ACTVE</name>
<evidence type="ECO:0000256" key="1">
    <source>
        <dbReference type="SAM" id="MobiDB-lite"/>
    </source>
</evidence>
<keyword evidence="5" id="KW-1185">Reference proteome</keyword>
<keyword evidence="2" id="KW-1133">Transmembrane helix</keyword>
<dbReference type="RefSeq" id="WP_173098819.1">
    <property type="nucleotide sequence ID" value="NZ_CP053892.1"/>
</dbReference>
<gene>
    <name evidence="4" type="ORF">ACTIVE_6808</name>
</gene>
<dbReference type="Pfam" id="PF14258">
    <property type="entry name" value="DUF4350"/>
    <property type="match status" value="1"/>
</dbReference>
<keyword evidence="2" id="KW-0812">Transmembrane</keyword>
<feature type="region of interest" description="Disordered" evidence="1">
    <location>
        <begin position="1"/>
        <end position="23"/>
    </location>
</feature>
<feature type="domain" description="DUF4350" evidence="3">
    <location>
        <begin position="61"/>
        <end position="229"/>
    </location>
</feature>